<evidence type="ECO:0000313" key="3">
    <source>
        <dbReference type="Proteomes" id="UP000625631"/>
    </source>
</evidence>
<gene>
    <name evidence="2" type="ORF">I7X13_13120</name>
</gene>
<organism evidence="2 3">
    <name type="scientific">Hymenobacter negativus</name>
    <dbReference type="NCBI Taxonomy" id="2795026"/>
    <lineage>
        <taxon>Bacteria</taxon>
        <taxon>Pseudomonadati</taxon>
        <taxon>Bacteroidota</taxon>
        <taxon>Cytophagia</taxon>
        <taxon>Cytophagales</taxon>
        <taxon>Hymenobacteraceae</taxon>
        <taxon>Hymenobacter</taxon>
    </lineage>
</organism>
<reference evidence="2 3" key="1">
    <citation type="submission" date="2020-12" db="EMBL/GenBank/DDBJ databases">
        <title>Hymenobacter sp.</title>
        <authorList>
            <person name="Kim M.K."/>
        </authorList>
    </citation>
    <scope>NUCLEOTIDE SEQUENCE [LARGE SCALE GENOMIC DNA]</scope>
    <source>
        <strain evidence="2 3">BT442</strain>
    </source>
</reference>
<dbReference type="RefSeq" id="WP_198075851.1">
    <property type="nucleotide sequence ID" value="NZ_JAEDAE010000005.1"/>
</dbReference>
<comment type="caution">
    <text evidence="2">The sequence shown here is derived from an EMBL/GenBank/DDBJ whole genome shotgun (WGS) entry which is preliminary data.</text>
</comment>
<dbReference type="EMBL" id="JAEDAE010000005">
    <property type="protein sequence ID" value="MBH8559000.1"/>
    <property type="molecule type" value="Genomic_DNA"/>
</dbReference>
<dbReference type="Gene3D" id="1.20.5.340">
    <property type="match status" value="1"/>
</dbReference>
<keyword evidence="3" id="KW-1185">Reference proteome</keyword>
<sequence length="678" mass="70810">MPATPLPAGTPSEGYYINDEDRFAGSTAQLLASLLLLDTPDAAAAAGWVSRSVAVQQLLDFFRSRQAGNALFGSTKIAINLAGRDALDPLTMGLETECILIDPQPGAPKRYRLQYTPYTTPGCLTVWRDGYSFGGQQSTAQWVDAASPLSLLREFSEDPAGYVYAAGDLRRGYVTGATEEQIFRRTAAGAATAPTDVAGNADWEHVNGPDAPQPNAVSWPNLIGDPADSAALMDLLSQYAGVAYVDATEAQLQSEIDDLDTRITQAENDADALDLRVDAAEASLLSRLKVRGAWAANTLYAANDVVTYLGTPYYRTGAAFTSGSSFDLSKWTAFGIDKRALPNYQSEIVVDAGYDDSFHAIGGQAYAISVADFAVYAVGPASYGRVDAYRNTGTGPVTITAPSGTTIDGAASLVLPATGDAVWLKAQAGGYAVVLDARKATGGGGGAAIDYANPITLSAPTTLASFKAYHLTGTGYTLTLPTGTVGDLISVNVDPAATGVYTVGPRKLISGELMEFIRLTGGWTKKTAATLPIRAAIKTAIGDQSALIPGDYKYLNFTGGLTADSTPNLPGLLKADGKSLVVQRDCNATVTINGVLENLQNGGTYAIGLNANAPGMSGNNTRYQIPAGPGNNFPGLSYTGFFAAGTELTVNIFASAGGNLRGTYAADPYVLQFIELLT</sequence>
<feature type="coiled-coil region" evidence="1">
    <location>
        <begin position="249"/>
        <end position="283"/>
    </location>
</feature>
<evidence type="ECO:0000313" key="2">
    <source>
        <dbReference type="EMBL" id="MBH8559000.1"/>
    </source>
</evidence>
<dbReference type="Proteomes" id="UP000625631">
    <property type="component" value="Unassembled WGS sequence"/>
</dbReference>
<name>A0ABS0Q8T9_9BACT</name>
<accession>A0ABS0Q8T9</accession>
<evidence type="ECO:0000256" key="1">
    <source>
        <dbReference type="SAM" id="Coils"/>
    </source>
</evidence>
<keyword evidence="1" id="KW-0175">Coiled coil</keyword>
<protein>
    <recommendedName>
        <fullName evidence="4">Tail fiber protein</fullName>
    </recommendedName>
</protein>
<proteinExistence type="predicted"/>
<evidence type="ECO:0008006" key="4">
    <source>
        <dbReference type="Google" id="ProtNLM"/>
    </source>
</evidence>